<proteinExistence type="predicted"/>
<protein>
    <submittedName>
        <fullName evidence="2">Uncharacterized protein</fullName>
    </submittedName>
</protein>
<keyword evidence="3" id="KW-1185">Reference proteome</keyword>
<dbReference type="EMBL" id="JADWVN010000016">
    <property type="protein sequence ID" value="MBL7526627.1"/>
    <property type="molecule type" value="Genomic_DNA"/>
</dbReference>
<dbReference type="Proteomes" id="UP000809910">
    <property type="component" value="Unassembled WGS sequence"/>
</dbReference>
<name>A0ABS1WB94_9GAMM</name>
<keyword evidence="1" id="KW-0812">Transmembrane</keyword>
<keyword evidence="1" id="KW-0472">Membrane</keyword>
<gene>
    <name evidence="2" type="ORF">I5282_08600</name>
</gene>
<dbReference type="RefSeq" id="WP_203113117.1">
    <property type="nucleotide sequence ID" value="NZ_JADOBG010000022.1"/>
</dbReference>
<evidence type="ECO:0000256" key="1">
    <source>
        <dbReference type="SAM" id="Phobius"/>
    </source>
</evidence>
<evidence type="ECO:0000313" key="2">
    <source>
        <dbReference type="EMBL" id="MBL7526627.1"/>
    </source>
</evidence>
<organism evidence="2 3">
    <name type="scientific">Legionella bononiensis</name>
    <dbReference type="NCBI Taxonomy" id="2793102"/>
    <lineage>
        <taxon>Bacteria</taxon>
        <taxon>Pseudomonadati</taxon>
        <taxon>Pseudomonadota</taxon>
        <taxon>Gammaproteobacteria</taxon>
        <taxon>Legionellales</taxon>
        <taxon>Legionellaceae</taxon>
        <taxon>Legionella</taxon>
    </lineage>
</organism>
<comment type="caution">
    <text evidence="2">The sequence shown here is derived from an EMBL/GenBank/DDBJ whole genome shotgun (WGS) entry which is preliminary data.</text>
</comment>
<sequence length="76" mass="8724">MAYNQTFFNECMEAHRGQAPGYSMICLGEDALMMTMDLMKYYTIAAALLVFIHYIITNAKNTPNPEEENTRLHTLD</sequence>
<feature type="transmembrane region" description="Helical" evidence="1">
    <location>
        <begin position="39"/>
        <end position="56"/>
    </location>
</feature>
<keyword evidence="1" id="KW-1133">Transmembrane helix</keyword>
<reference evidence="2 3" key="1">
    <citation type="submission" date="2020-12" db="EMBL/GenBank/DDBJ databases">
        <title>WGS of Legionella: environmental sample.</title>
        <authorList>
            <person name="Cristino S."/>
            <person name="Girolamini L."/>
            <person name="Salaris S."/>
            <person name="Pascale M.R."/>
            <person name="Mazzotta M."/>
            <person name="Orsini M."/>
            <person name="Grottola A."/>
        </authorList>
    </citation>
    <scope>NUCLEOTIDE SEQUENCE [LARGE SCALE GENOMIC DNA]</scope>
    <source>
        <strain evidence="2 3">30cs62</strain>
    </source>
</reference>
<evidence type="ECO:0000313" key="3">
    <source>
        <dbReference type="Proteomes" id="UP000809910"/>
    </source>
</evidence>
<accession>A0ABS1WB94</accession>